<dbReference type="PANTHER" id="PTHR24321:SF12">
    <property type="entry name" value="SHORT-CHAIN DEHYDROGENASE_REDUCTASE FAMILY, PUTATIVE (AFU_ORTHOLOGUE AFUA_5G14340)-RELATED"/>
    <property type="match status" value="1"/>
</dbReference>
<evidence type="ECO:0000256" key="2">
    <source>
        <dbReference type="ARBA" id="ARBA00022857"/>
    </source>
</evidence>
<dbReference type="GO" id="GO:0016491">
    <property type="term" value="F:oxidoreductase activity"/>
    <property type="evidence" value="ECO:0007669"/>
    <property type="project" value="UniProtKB-KW"/>
</dbReference>
<protein>
    <submittedName>
        <fullName evidence="4">3-oxoacyl-[acyl-carrier-protein] reductase</fullName>
    </submittedName>
</protein>
<keyword evidence="3" id="KW-0560">Oxidoreductase</keyword>
<dbReference type="SUPFAM" id="SSF51735">
    <property type="entry name" value="NAD(P)-binding Rossmann-fold domains"/>
    <property type="match status" value="1"/>
</dbReference>
<proteinExistence type="inferred from homology"/>
<keyword evidence="5" id="KW-1185">Reference proteome</keyword>
<comment type="caution">
    <text evidence="4">The sequence shown here is derived from an EMBL/GenBank/DDBJ whole genome shotgun (WGS) entry which is preliminary data.</text>
</comment>
<dbReference type="InterPro" id="IPR002347">
    <property type="entry name" value="SDR_fam"/>
</dbReference>
<evidence type="ECO:0000313" key="5">
    <source>
        <dbReference type="Proteomes" id="UP000076874"/>
    </source>
</evidence>
<dbReference type="Gene3D" id="3.40.50.720">
    <property type="entry name" value="NAD(P)-binding Rossmann-like Domain"/>
    <property type="match status" value="1"/>
</dbReference>
<dbReference type="Proteomes" id="UP000076874">
    <property type="component" value="Unassembled WGS sequence"/>
</dbReference>
<gene>
    <name evidence="4" type="ORF">SPI_09323</name>
</gene>
<organism evidence="4 5">
    <name type="scientific">Niveomyces insectorum RCEF 264</name>
    <dbReference type="NCBI Taxonomy" id="1081102"/>
    <lineage>
        <taxon>Eukaryota</taxon>
        <taxon>Fungi</taxon>
        <taxon>Dikarya</taxon>
        <taxon>Ascomycota</taxon>
        <taxon>Pezizomycotina</taxon>
        <taxon>Sordariomycetes</taxon>
        <taxon>Hypocreomycetidae</taxon>
        <taxon>Hypocreales</taxon>
        <taxon>Cordycipitaceae</taxon>
        <taxon>Niveomyces</taxon>
    </lineage>
</organism>
<comment type="similarity">
    <text evidence="1">Belongs to the short-chain dehydrogenases/reductases (SDR) family.</text>
</comment>
<reference evidence="4 5" key="1">
    <citation type="journal article" date="2016" name="Genome Biol. Evol.">
        <title>Divergent and convergent evolution of fungal pathogenicity.</title>
        <authorList>
            <person name="Shang Y."/>
            <person name="Xiao G."/>
            <person name="Zheng P."/>
            <person name="Cen K."/>
            <person name="Zhan S."/>
            <person name="Wang C."/>
        </authorList>
    </citation>
    <scope>NUCLEOTIDE SEQUENCE [LARGE SCALE GENOMIC DNA]</scope>
    <source>
        <strain evidence="4 5">RCEF 264</strain>
    </source>
</reference>
<sequence length="267" mass="28224">MAASLLKGTAFISGAASGIGQYTALAFARHGVRNLALADVNLAALQAANKKLQAAYPGVEVLPLQMDVQQYDQVKAGIAATVARFGRLDIAVNNAGIGGSGKPTHEVDEEEWRRVINIDLDGVWRCQREELAVMVKQEDLGPREGRGRIINTASMFGIVAPGTLMSHTAYAAAKHGVVGLTKGDGNTYGAHNIRVNAICPGYVETPLLLASMSTDPNSPLSIDVQRTPLKRMCKMDEIADAVVFLASPMSSFMQGAALIADGGFSTQ</sequence>
<dbReference type="EMBL" id="AZHD01000028">
    <property type="protein sequence ID" value="OAA53616.1"/>
    <property type="molecule type" value="Genomic_DNA"/>
</dbReference>
<evidence type="ECO:0000256" key="3">
    <source>
        <dbReference type="ARBA" id="ARBA00023002"/>
    </source>
</evidence>
<dbReference type="PRINTS" id="PR00080">
    <property type="entry name" value="SDRFAMILY"/>
</dbReference>
<dbReference type="AlphaFoldDB" id="A0A167LWV2"/>
<dbReference type="STRING" id="1081102.A0A167LWV2"/>
<dbReference type="PRINTS" id="PR00081">
    <property type="entry name" value="GDHRDH"/>
</dbReference>
<name>A0A167LWV2_9HYPO</name>
<dbReference type="PANTHER" id="PTHR24321">
    <property type="entry name" value="DEHYDROGENASES, SHORT CHAIN"/>
    <property type="match status" value="1"/>
</dbReference>
<dbReference type="InterPro" id="IPR036291">
    <property type="entry name" value="NAD(P)-bd_dom_sf"/>
</dbReference>
<accession>A0A167LWV2</accession>
<dbReference type="FunFam" id="3.40.50.720:FF:000084">
    <property type="entry name" value="Short-chain dehydrogenase reductase"/>
    <property type="match status" value="1"/>
</dbReference>
<dbReference type="OrthoDB" id="5840532at2759"/>
<dbReference type="CDD" id="cd05233">
    <property type="entry name" value="SDR_c"/>
    <property type="match status" value="1"/>
</dbReference>
<dbReference type="Pfam" id="PF13561">
    <property type="entry name" value="adh_short_C2"/>
    <property type="match status" value="1"/>
</dbReference>
<evidence type="ECO:0000313" key="4">
    <source>
        <dbReference type="EMBL" id="OAA53616.1"/>
    </source>
</evidence>
<evidence type="ECO:0000256" key="1">
    <source>
        <dbReference type="ARBA" id="ARBA00006484"/>
    </source>
</evidence>
<keyword evidence="2" id="KW-0521">NADP</keyword>